<name>A0A1L0FLG8_9ASCO</name>
<dbReference type="GO" id="GO:0003714">
    <property type="term" value="F:transcription corepressor activity"/>
    <property type="evidence" value="ECO:0007669"/>
    <property type="project" value="InterPro"/>
</dbReference>
<keyword evidence="3" id="KW-0677">Repeat</keyword>
<dbReference type="InterPro" id="IPR045183">
    <property type="entry name" value="Ebi-like"/>
</dbReference>
<dbReference type="PROSITE" id="PS50294">
    <property type="entry name" value="WD_REPEATS_REGION"/>
    <property type="match status" value="1"/>
</dbReference>
<dbReference type="InterPro" id="IPR001680">
    <property type="entry name" value="WD40_rpt"/>
</dbReference>
<organism evidence="6 7">
    <name type="scientific">Hanseniaspora guilliermondii</name>
    <dbReference type="NCBI Taxonomy" id="56406"/>
    <lineage>
        <taxon>Eukaryota</taxon>
        <taxon>Fungi</taxon>
        <taxon>Dikarya</taxon>
        <taxon>Ascomycota</taxon>
        <taxon>Saccharomycotina</taxon>
        <taxon>Saccharomycetes</taxon>
        <taxon>Saccharomycodales</taxon>
        <taxon>Saccharomycodaceae</taxon>
        <taxon>Hanseniaspora</taxon>
    </lineage>
</organism>
<dbReference type="EMBL" id="FQNF01000049">
    <property type="protein sequence ID" value="SGZ40406.1"/>
    <property type="molecule type" value="Genomic_DNA"/>
</dbReference>
<dbReference type="PANTHER" id="PTHR22846">
    <property type="entry name" value="WD40 REPEAT PROTEIN"/>
    <property type="match status" value="1"/>
</dbReference>
<evidence type="ECO:0000256" key="4">
    <source>
        <dbReference type="ARBA" id="ARBA00023242"/>
    </source>
</evidence>
<dbReference type="InterPro" id="IPR036322">
    <property type="entry name" value="WD40_repeat_dom_sf"/>
</dbReference>
<dbReference type="PANTHER" id="PTHR22846:SF2">
    <property type="entry name" value="F-BOX-LIKE_WD REPEAT-CONTAINING PROTEIN EBI"/>
    <property type="match status" value="1"/>
</dbReference>
<dbReference type="InterPro" id="IPR015943">
    <property type="entry name" value="WD40/YVTN_repeat-like_dom_sf"/>
</dbReference>
<evidence type="ECO:0000256" key="5">
    <source>
        <dbReference type="PROSITE-ProRule" id="PRU00221"/>
    </source>
</evidence>
<dbReference type="Gene3D" id="1.20.960.30">
    <property type="match status" value="1"/>
</dbReference>
<protein>
    <submittedName>
        <fullName evidence="6">Uncharacterized protein</fullName>
    </submittedName>
</protein>
<evidence type="ECO:0000256" key="2">
    <source>
        <dbReference type="ARBA" id="ARBA00022574"/>
    </source>
</evidence>
<dbReference type="AlphaFoldDB" id="A0A1L0FLG8"/>
<evidence type="ECO:0000256" key="3">
    <source>
        <dbReference type="ARBA" id="ARBA00022737"/>
    </source>
</evidence>
<sequence>MSINSLEVNNLILQYLKENNLLLSYNAIKYELNEKYNININHNNVPYGMLINLIQKGIFYSQLESLKTNSNTRFIDDNIYTLQQLYEDNKDKLLYANKTNNKNNKKRKYNEDEDHESIMTSNESKNVTYDEIELEYKQRFSKAFEIYEQKCLQSDLNPKNDNSIKQGNIENIEPIVKYNTSCYAALSNDSLISTIKEPSRERGFLTSINLNNLINFHEDEHVDSIKMSKVIKKKMQTIDEQKDTQGSNSISLSALSNKDLLYYHLQNSNNTSIVDNDTIKEEEVVLFNQPSSNLIQFNKDKTLFSVGLNDGTILLYKSPENKLLTKLTMHHNTILHMNFNDDNTLLISIDTKGSIIVWNLKNFEIIKIIENLKIPGFESLFITNFKFMVPLKEDNKTYIGIYEVSDDLMKIKQLGRLKNSSSAILNMKMFSKYNLLLTLNDDNMVRIYKGKNTSTPTFTTLLTNENDNILDVYINEINENVYLISGVTIKAKLTNLLINISHDNCNITQLNTNTSMLMDVDEIPVISTDLFKKKYLVLGQVNGNVHIFDVSKLFNNTDESDERIFLKYQYLEKEENTHLTYMNVFDKEEKIYVNVGFDKGCSKIFNI</sequence>
<keyword evidence="4" id="KW-0539">Nucleus</keyword>
<proteinExistence type="predicted"/>
<feature type="repeat" description="WD" evidence="5">
    <location>
        <begin position="327"/>
        <end position="368"/>
    </location>
</feature>
<evidence type="ECO:0000313" key="6">
    <source>
        <dbReference type="EMBL" id="SGZ40406.1"/>
    </source>
</evidence>
<reference evidence="7" key="1">
    <citation type="submission" date="2016-11" db="EMBL/GenBank/DDBJ databases">
        <authorList>
            <person name="Guldener U."/>
        </authorList>
    </citation>
    <scope>NUCLEOTIDE SEQUENCE [LARGE SCALE GENOMIC DNA]</scope>
</reference>
<dbReference type="GO" id="GO:0000118">
    <property type="term" value="C:histone deacetylase complex"/>
    <property type="evidence" value="ECO:0007669"/>
    <property type="project" value="TreeGrafter"/>
</dbReference>
<comment type="subcellular location">
    <subcellularLocation>
        <location evidence="1">Nucleus</location>
    </subcellularLocation>
</comment>
<dbReference type="GO" id="GO:0006357">
    <property type="term" value="P:regulation of transcription by RNA polymerase II"/>
    <property type="evidence" value="ECO:0007669"/>
    <property type="project" value="TreeGrafter"/>
</dbReference>
<dbReference type="SUPFAM" id="SSF50978">
    <property type="entry name" value="WD40 repeat-like"/>
    <property type="match status" value="1"/>
</dbReference>
<evidence type="ECO:0000313" key="7">
    <source>
        <dbReference type="Proteomes" id="UP000183365"/>
    </source>
</evidence>
<keyword evidence="7" id="KW-1185">Reference proteome</keyword>
<evidence type="ECO:0000256" key="1">
    <source>
        <dbReference type="ARBA" id="ARBA00004123"/>
    </source>
</evidence>
<dbReference type="Gene3D" id="2.130.10.10">
    <property type="entry name" value="YVTN repeat-like/Quinoprotein amine dehydrogenase"/>
    <property type="match status" value="1"/>
</dbReference>
<dbReference type="PROSITE" id="PS50082">
    <property type="entry name" value="WD_REPEATS_2"/>
    <property type="match status" value="1"/>
</dbReference>
<dbReference type="SMART" id="SM00320">
    <property type="entry name" value="WD40"/>
    <property type="match status" value="3"/>
</dbReference>
<dbReference type="Proteomes" id="UP000183365">
    <property type="component" value="Unassembled WGS sequence"/>
</dbReference>
<gene>
    <name evidence="6" type="ORF">HGUI_02606</name>
</gene>
<dbReference type="VEuPathDB" id="FungiDB:HGUI_02606"/>
<keyword evidence="2 5" id="KW-0853">WD repeat</keyword>
<accession>A0A1L0FLG8</accession>
<dbReference type="OrthoDB" id="1367865at2759"/>